<dbReference type="Proteomes" id="UP001500037">
    <property type="component" value="Unassembled WGS sequence"/>
</dbReference>
<accession>A0ABP4DRW2</accession>
<keyword evidence="2" id="KW-0472">Membrane</keyword>
<feature type="compositionally biased region" description="Low complexity" evidence="1">
    <location>
        <begin position="88"/>
        <end position="100"/>
    </location>
</feature>
<name>A0ABP4DRW2_9ACTN</name>
<dbReference type="EMBL" id="BAAALF010000288">
    <property type="protein sequence ID" value="GAA1068973.1"/>
    <property type="molecule type" value="Genomic_DNA"/>
</dbReference>
<keyword evidence="2" id="KW-1133">Transmembrane helix</keyword>
<dbReference type="RefSeq" id="WP_344446750.1">
    <property type="nucleotide sequence ID" value="NZ_BAAALF010000288.1"/>
</dbReference>
<feature type="compositionally biased region" description="Low complexity" evidence="1">
    <location>
        <begin position="137"/>
        <end position="174"/>
    </location>
</feature>
<feature type="compositionally biased region" description="Low complexity" evidence="1">
    <location>
        <begin position="109"/>
        <end position="124"/>
    </location>
</feature>
<proteinExistence type="predicted"/>
<evidence type="ECO:0000256" key="1">
    <source>
        <dbReference type="SAM" id="MobiDB-lite"/>
    </source>
</evidence>
<feature type="transmembrane region" description="Helical" evidence="2">
    <location>
        <begin position="54"/>
        <end position="75"/>
    </location>
</feature>
<evidence type="ECO:0008006" key="5">
    <source>
        <dbReference type="Google" id="ProtNLM"/>
    </source>
</evidence>
<organism evidence="3 4">
    <name type="scientific">Kitasatospora nipponensis</name>
    <dbReference type="NCBI Taxonomy" id="258049"/>
    <lineage>
        <taxon>Bacteria</taxon>
        <taxon>Bacillati</taxon>
        <taxon>Actinomycetota</taxon>
        <taxon>Actinomycetes</taxon>
        <taxon>Kitasatosporales</taxon>
        <taxon>Streptomycetaceae</taxon>
        <taxon>Kitasatospora</taxon>
    </lineage>
</organism>
<feature type="region of interest" description="Disordered" evidence="1">
    <location>
        <begin position="88"/>
        <end position="182"/>
    </location>
</feature>
<sequence length="492" mass="50000">MTEQKIRFGDEGPGDTPLELLLREALAARAGQVTANDLRPEAPPARRTRRTRPLYTVALPLIGLAATASIGYLGFQGSPVAKQQELPAPAASVSVSDRPSPSLPPVSPSPSASAGESTGAPTGSDSPSAEDQGGAGSPATSSTTAGGAASGTASPHGSTSSASAPTTPAGTPTSYNGVTFTLPPGWHTQQTAGMLCVLPPGGSGDAADCNPAGVLIRTSESDSQNDPGFPGRSEGFFRSGYAHQPECFAGGTHTMGVAGTVTGYGFAVTTLAHQPVENATWQVDCAGGGSFTARLWTFAKPQVYLMARGLGAANEAGLQTILAGLDVSGHADPLAGRPSTAVTVSISGLTAGQKVYADGAAIPFSVTYTNTSSTNFASVDPLSFTGHFDGVANDPLQMAQGTMERQDGSSWTKLPLSMGTGMDYVTLGAPVAFPLAPGAHRTVNYRMTLDAADGAGTLDLVAQLGLHYDPTAPNPTYTQVGRLDLPLVLTKR</sequence>
<keyword evidence="4" id="KW-1185">Reference proteome</keyword>
<protein>
    <recommendedName>
        <fullName evidence="5">DUF11 domain-containing protein</fullName>
    </recommendedName>
</protein>
<evidence type="ECO:0000313" key="3">
    <source>
        <dbReference type="EMBL" id="GAA1068973.1"/>
    </source>
</evidence>
<evidence type="ECO:0000313" key="4">
    <source>
        <dbReference type="Proteomes" id="UP001500037"/>
    </source>
</evidence>
<keyword evidence="2" id="KW-0812">Transmembrane</keyword>
<gene>
    <name evidence="3" type="ORF">GCM10009665_75010</name>
</gene>
<evidence type="ECO:0000256" key="2">
    <source>
        <dbReference type="SAM" id="Phobius"/>
    </source>
</evidence>
<reference evidence="4" key="1">
    <citation type="journal article" date="2019" name="Int. J. Syst. Evol. Microbiol.">
        <title>The Global Catalogue of Microorganisms (GCM) 10K type strain sequencing project: providing services to taxonomists for standard genome sequencing and annotation.</title>
        <authorList>
            <consortium name="The Broad Institute Genomics Platform"/>
            <consortium name="The Broad Institute Genome Sequencing Center for Infectious Disease"/>
            <person name="Wu L."/>
            <person name="Ma J."/>
        </authorList>
    </citation>
    <scope>NUCLEOTIDE SEQUENCE [LARGE SCALE GENOMIC DNA]</scope>
    <source>
        <strain evidence="4">JCM 13004</strain>
    </source>
</reference>
<comment type="caution">
    <text evidence="3">The sequence shown here is derived from an EMBL/GenBank/DDBJ whole genome shotgun (WGS) entry which is preliminary data.</text>
</comment>